<keyword evidence="2 5" id="KW-0812">Transmembrane</keyword>
<dbReference type="OrthoDB" id="9778499at2"/>
<dbReference type="RefSeq" id="WP_078685384.1">
    <property type="nucleotide sequence ID" value="NZ_FUYA01000006.1"/>
</dbReference>
<sequence length="284" mass="31906">MTASIILGLIGLVVAPLLGGLIAGTDRRVTAWFQSRQGPPVVQAFYDVAKLFGKTRMVASTWQVFCAWVYLVAAAFSVMLFFAQSDLLFIFFVQAIGSVFLVMGAMSVPSPYSQVGAQRELIQVLTYEPLLILVFVGIYMVTGSFNISDAWAYEQPLILKLPLMFIVLSFALTIKLRKSPFDFSTSHHGHQELVKGVLTEFSGPYLGLIEIAHWYETVLLLGLCALFWGTSWYGMLILLLVVYFVEILIDNTMARMTWRWMLKYVWSIGLAMSFVNLIWLHAAS</sequence>
<dbReference type="InterPro" id="IPR001694">
    <property type="entry name" value="NADH_UbQ_OxRdtase_su1/FPO"/>
</dbReference>
<dbReference type="InterPro" id="IPR052561">
    <property type="entry name" value="ComplexI_Subunit1"/>
</dbReference>
<dbReference type="Pfam" id="PF00146">
    <property type="entry name" value="NADHdh"/>
    <property type="match status" value="1"/>
</dbReference>
<proteinExistence type="predicted"/>
<feature type="transmembrane region" description="Helical" evidence="5">
    <location>
        <begin position="157"/>
        <end position="174"/>
    </location>
</feature>
<keyword evidence="7" id="KW-1185">Reference proteome</keyword>
<reference evidence="6 7" key="1">
    <citation type="submission" date="2017-02" db="EMBL/GenBank/DDBJ databases">
        <authorList>
            <person name="Peterson S.W."/>
        </authorList>
    </citation>
    <scope>NUCLEOTIDE SEQUENCE [LARGE SCALE GENOMIC DNA]</scope>
    <source>
        <strain evidence="6 7">DSM 18034</strain>
    </source>
</reference>
<dbReference type="AlphaFoldDB" id="A0A1T4WCY2"/>
<keyword evidence="3 5" id="KW-1133">Transmembrane helix</keyword>
<evidence type="ECO:0000313" key="6">
    <source>
        <dbReference type="EMBL" id="SKA75150.1"/>
    </source>
</evidence>
<evidence type="ECO:0000256" key="2">
    <source>
        <dbReference type="ARBA" id="ARBA00022692"/>
    </source>
</evidence>
<evidence type="ECO:0000256" key="3">
    <source>
        <dbReference type="ARBA" id="ARBA00022989"/>
    </source>
</evidence>
<organism evidence="6 7">
    <name type="scientific">Desulfobaculum bizertense DSM 18034</name>
    <dbReference type="NCBI Taxonomy" id="1121442"/>
    <lineage>
        <taxon>Bacteria</taxon>
        <taxon>Pseudomonadati</taxon>
        <taxon>Thermodesulfobacteriota</taxon>
        <taxon>Desulfovibrionia</taxon>
        <taxon>Desulfovibrionales</taxon>
        <taxon>Desulfovibrionaceae</taxon>
        <taxon>Desulfobaculum</taxon>
    </lineage>
</organism>
<evidence type="ECO:0000313" key="7">
    <source>
        <dbReference type="Proteomes" id="UP000189733"/>
    </source>
</evidence>
<gene>
    <name evidence="6" type="ORF">SAMN02745702_02105</name>
</gene>
<dbReference type="Proteomes" id="UP000189733">
    <property type="component" value="Unassembled WGS sequence"/>
</dbReference>
<dbReference type="GO" id="GO:0005886">
    <property type="term" value="C:plasma membrane"/>
    <property type="evidence" value="ECO:0007669"/>
    <property type="project" value="TreeGrafter"/>
</dbReference>
<feature type="transmembrane region" description="Helical" evidence="5">
    <location>
        <begin position="264"/>
        <end position="282"/>
    </location>
</feature>
<evidence type="ECO:0000256" key="1">
    <source>
        <dbReference type="ARBA" id="ARBA00004141"/>
    </source>
</evidence>
<feature type="transmembrane region" description="Helical" evidence="5">
    <location>
        <begin position="6"/>
        <end position="24"/>
    </location>
</feature>
<dbReference type="EMBL" id="FUYA01000006">
    <property type="protein sequence ID" value="SKA75150.1"/>
    <property type="molecule type" value="Genomic_DNA"/>
</dbReference>
<accession>A0A1T4WCY2</accession>
<name>A0A1T4WCY2_9BACT</name>
<feature type="transmembrane region" description="Helical" evidence="5">
    <location>
        <begin position="218"/>
        <end position="244"/>
    </location>
</feature>
<comment type="subcellular location">
    <subcellularLocation>
        <location evidence="1">Membrane</location>
        <topology evidence="1">Multi-pass membrane protein</topology>
    </subcellularLocation>
</comment>
<evidence type="ECO:0000256" key="5">
    <source>
        <dbReference type="SAM" id="Phobius"/>
    </source>
</evidence>
<keyword evidence="4 5" id="KW-0472">Membrane</keyword>
<feature type="transmembrane region" description="Helical" evidence="5">
    <location>
        <begin position="124"/>
        <end position="145"/>
    </location>
</feature>
<feature type="transmembrane region" description="Helical" evidence="5">
    <location>
        <begin position="64"/>
        <end position="83"/>
    </location>
</feature>
<dbReference type="PANTHER" id="PTHR43359">
    <property type="entry name" value="FORMATE HYDROGENLYASE SUBUNIT 4"/>
    <property type="match status" value="1"/>
</dbReference>
<protein>
    <submittedName>
        <fullName evidence="6">Ech hydrogenase subunit B</fullName>
    </submittedName>
</protein>
<evidence type="ECO:0000256" key="4">
    <source>
        <dbReference type="ARBA" id="ARBA00023136"/>
    </source>
</evidence>
<dbReference type="STRING" id="1121442.SAMN02745702_02105"/>
<dbReference type="PANTHER" id="PTHR43359:SF1">
    <property type="entry name" value="FORMATE HYDROGENLYASE SUBUNIT 4-RELATED"/>
    <property type="match status" value="1"/>
</dbReference>
<feature type="transmembrane region" description="Helical" evidence="5">
    <location>
        <begin position="89"/>
        <end position="112"/>
    </location>
</feature>